<reference evidence="2 3" key="1">
    <citation type="submission" date="2020-01" db="EMBL/GenBank/DDBJ databases">
        <title>Complete genome sequence of Chitinophaga sp. H33E-04 isolated from quinoa roots.</title>
        <authorList>
            <person name="Weon H.-Y."/>
            <person name="Lee S.A."/>
        </authorList>
    </citation>
    <scope>NUCLEOTIDE SEQUENCE [LARGE SCALE GENOMIC DNA]</scope>
    <source>
        <strain evidence="2 3">H33E-04</strain>
    </source>
</reference>
<keyword evidence="1" id="KW-0472">Membrane</keyword>
<dbReference type="EMBL" id="CP048113">
    <property type="protein sequence ID" value="QHS59161.1"/>
    <property type="molecule type" value="Genomic_DNA"/>
</dbReference>
<evidence type="ECO:0000313" key="3">
    <source>
        <dbReference type="Proteomes" id="UP000476411"/>
    </source>
</evidence>
<accession>A0A6B9ZCE7</accession>
<name>A0A6B9ZCE7_9BACT</name>
<keyword evidence="3" id="KW-1185">Reference proteome</keyword>
<dbReference type="RefSeq" id="WP_162330860.1">
    <property type="nucleotide sequence ID" value="NZ_CP048113.1"/>
</dbReference>
<evidence type="ECO:0000313" key="2">
    <source>
        <dbReference type="EMBL" id="QHS59161.1"/>
    </source>
</evidence>
<dbReference type="KEGG" id="chih:GWR21_06035"/>
<evidence type="ECO:0000256" key="1">
    <source>
        <dbReference type="SAM" id="Phobius"/>
    </source>
</evidence>
<evidence type="ECO:0008006" key="4">
    <source>
        <dbReference type="Google" id="ProtNLM"/>
    </source>
</evidence>
<feature type="transmembrane region" description="Helical" evidence="1">
    <location>
        <begin position="132"/>
        <end position="152"/>
    </location>
</feature>
<gene>
    <name evidence="2" type="ORF">GWR21_06035</name>
</gene>
<keyword evidence="1" id="KW-1133">Transmembrane helix</keyword>
<proteinExistence type="predicted"/>
<dbReference type="Proteomes" id="UP000476411">
    <property type="component" value="Chromosome"/>
</dbReference>
<protein>
    <recommendedName>
        <fullName evidence="4">DUF3592 domain-containing protein</fullName>
    </recommendedName>
</protein>
<organism evidence="2 3">
    <name type="scientific">Chitinophaga agri</name>
    <dbReference type="NCBI Taxonomy" id="2703787"/>
    <lineage>
        <taxon>Bacteria</taxon>
        <taxon>Pseudomonadati</taxon>
        <taxon>Bacteroidota</taxon>
        <taxon>Chitinophagia</taxon>
        <taxon>Chitinophagales</taxon>
        <taxon>Chitinophagaceae</taxon>
        <taxon>Chitinophaga</taxon>
    </lineage>
</organism>
<sequence>MKNTLIKIAICIVLTWAGWQLTDKGMSGASKEERLKYEQLCKRSVKTIGKIDEQYEQTNIKLIKGSKGADIYTFNYVYTVDNTDYKGHFTINHLPAKWETDVWYDPTNPSLHAESEPCERMEWYKKRDYPSWWAWIGIPLLLIGAGTLYSTLKSLLKSLLAPKPRQ</sequence>
<dbReference type="AlphaFoldDB" id="A0A6B9ZCE7"/>
<keyword evidence="1" id="KW-0812">Transmembrane</keyword>